<evidence type="ECO:0000256" key="4">
    <source>
        <dbReference type="ARBA" id="ARBA00022670"/>
    </source>
</evidence>
<keyword evidence="4 7" id="KW-0645">Protease</keyword>
<evidence type="ECO:0000256" key="2">
    <source>
        <dbReference type="ARBA" id="ARBA00005228"/>
    </source>
</evidence>
<evidence type="ECO:0000256" key="7">
    <source>
        <dbReference type="RuleBase" id="RU368024"/>
    </source>
</evidence>
<dbReference type="Pfam" id="PF02897">
    <property type="entry name" value="Peptidase_S9_N"/>
    <property type="match status" value="1"/>
</dbReference>
<dbReference type="Pfam" id="PF00326">
    <property type="entry name" value="Peptidase_S9"/>
    <property type="match status" value="1"/>
</dbReference>
<comment type="similarity">
    <text evidence="2 7">Belongs to the peptidase S9A family.</text>
</comment>
<evidence type="ECO:0000259" key="9">
    <source>
        <dbReference type="Pfam" id="PF02897"/>
    </source>
</evidence>
<dbReference type="Gene3D" id="2.130.10.120">
    <property type="entry name" value="Prolyl oligopeptidase, N-terminal domain"/>
    <property type="match status" value="1"/>
</dbReference>
<dbReference type="InterPro" id="IPR002470">
    <property type="entry name" value="Peptidase_S9A"/>
</dbReference>
<dbReference type="PROSITE" id="PS00708">
    <property type="entry name" value="PRO_ENDOPEP_SER"/>
    <property type="match status" value="1"/>
</dbReference>
<dbReference type="PRINTS" id="PR00862">
    <property type="entry name" value="PROLIGOPTASE"/>
</dbReference>
<evidence type="ECO:0000259" key="8">
    <source>
        <dbReference type="Pfam" id="PF00326"/>
    </source>
</evidence>
<keyword evidence="6 7" id="KW-0720">Serine protease</keyword>
<organism evidence="10 11">
    <name type="scientific">Salmo trutta</name>
    <name type="common">Brown trout</name>
    <dbReference type="NCBI Taxonomy" id="8032"/>
    <lineage>
        <taxon>Eukaryota</taxon>
        <taxon>Metazoa</taxon>
        <taxon>Chordata</taxon>
        <taxon>Craniata</taxon>
        <taxon>Vertebrata</taxon>
        <taxon>Euteleostomi</taxon>
        <taxon>Actinopterygii</taxon>
        <taxon>Neopterygii</taxon>
        <taxon>Teleostei</taxon>
        <taxon>Protacanthopterygii</taxon>
        <taxon>Salmoniformes</taxon>
        <taxon>Salmonidae</taxon>
        <taxon>Salmoninae</taxon>
        <taxon>Salmo</taxon>
    </lineage>
</organism>
<dbReference type="InterPro" id="IPR051167">
    <property type="entry name" value="Prolyl_oligopep/macrocyclase"/>
</dbReference>
<evidence type="ECO:0000256" key="1">
    <source>
        <dbReference type="ARBA" id="ARBA00001070"/>
    </source>
</evidence>
<comment type="catalytic activity">
    <reaction evidence="1">
        <text>Hydrolysis of Pro-|-Xaa &gt;&gt; Ala-|-Xaa in oligopeptides.</text>
        <dbReference type="EC" id="3.4.21.26"/>
    </reaction>
</comment>
<dbReference type="InterPro" id="IPR002471">
    <property type="entry name" value="Pept_S9_AS"/>
</dbReference>
<dbReference type="EC" id="3.4.21.-" evidence="7"/>
<dbReference type="PANTHER" id="PTHR42881">
    <property type="entry name" value="PROLYL ENDOPEPTIDASE"/>
    <property type="match status" value="1"/>
</dbReference>
<accession>A0A673ZVR1</accession>
<protein>
    <recommendedName>
        <fullName evidence="3 7">Prolyl endopeptidase</fullName>
        <ecNumber evidence="7">3.4.21.-</ecNumber>
    </recommendedName>
</protein>
<gene>
    <name evidence="10" type="primary">PREP</name>
    <name evidence="10" type="synonym">prep</name>
</gene>
<evidence type="ECO:0000256" key="3">
    <source>
        <dbReference type="ARBA" id="ARBA00016310"/>
    </source>
</evidence>
<dbReference type="InterPro" id="IPR029058">
    <property type="entry name" value="AB_hydrolase_fold"/>
</dbReference>
<evidence type="ECO:0000313" key="11">
    <source>
        <dbReference type="Proteomes" id="UP000472277"/>
    </source>
</evidence>
<dbReference type="SUPFAM" id="SSF53474">
    <property type="entry name" value="alpha/beta-Hydrolases"/>
    <property type="match status" value="1"/>
</dbReference>
<dbReference type="FunFam" id="2.130.10.120:FF:000001">
    <property type="entry name" value="Prolyl endopeptidase"/>
    <property type="match status" value="1"/>
</dbReference>
<dbReference type="AlphaFoldDB" id="A0A673ZVR1"/>
<dbReference type="GO" id="GO:0070012">
    <property type="term" value="F:oligopeptidase activity"/>
    <property type="evidence" value="ECO:0007669"/>
    <property type="project" value="TreeGrafter"/>
</dbReference>
<feature type="domain" description="Peptidase S9A N-terminal" evidence="9">
    <location>
        <begin position="21"/>
        <end position="392"/>
    </location>
</feature>
<dbReference type="Ensembl" id="ENSSTUT00000053282.1">
    <property type="protein sequence ID" value="ENSSTUP00000050958.1"/>
    <property type="gene ID" value="ENSSTUG00000020556.1"/>
</dbReference>
<dbReference type="PANTHER" id="PTHR42881:SF3">
    <property type="entry name" value="PROLYL ENDOPEPTIDASE"/>
    <property type="match status" value="1"/>
</dbReference>
<evidence type="ECO:0000313" key="10">
    <source>
        <dbReference type="Ensembl" id="ENSSTUP00000050958.1"/>
    </source>
</evidence>
<keyword evidence="5 7" id="KW-0378">Hydrolase</keyword>
<dbReference type="GO" id="GO:0004252">
    <property type="term" value="F:serine-type endopeptidase activity"/>
    <property type="evidence" value="ECO:0007669"/>
    <property type="project" value="UniProtKB-UniRule"/>
</dbReference>
<dbReference type="InterPro" id="IPR001375">
    <property type="entry name" value="Peptidase_S9_cat"/>
</dbReference>
<feature type="domain" description="Peptidase S9 prolyl oligopeptidase catalytic" evidence="8">
    <location>
        <begin position="454"/>
        <end position="676"/>
    </location>
</feature>
<name>A0A673ZVR1_SALTR</name>
<dbReference type="FunFam" id="3.40.50.1820:FF:000005">
    <property type="entry name" value="Prolyl endopeptidase"/>
    <property type="match status" value="1"/>
</dbReference>
<dbReference type="GO" id="GO:0006508">
    <property type="term" value="P:proteolysis"/>
    <property type="evidence" value="ECO:0007669"/>
    <property type="project" value="UniProtKB-KW"/>
</dbReference>
<dbReference type="Proteomes" id="UP000472277">
    <property type="component" value="Chromosome 35"/>
</dbReference>
<dbReference type="GeneTree" id="ENSGT00530000063426"/>
<dbReference type="SUPFAM" id="SSF50993">
    <property type="entry name" value="Peptidase/esterase 'gauge' domain"/>
    <property type="match status" value="1"/>
</dbReference>
<proteinExistence type="inferred from homology"/>
<keyword evidence="11" id="KW-1185">Reference proteome</keyword>
<evidence type="ECO:0000256" key="5">
    <source>
        <dbReference type="ARBA" id="ARBA00022801"/>
    </source>
</evidence>
<reference evidence="10" key="1">
    <citation type="submission" date="2025-08" db="UniProtKB">
        <authorList>
            <consortium name="Ensembl"/>
        </authorList>
    </citation>
    <scope>IDENTIFICATION</scope>
</reference>
<reference evidence="10" key="2">
    <citation type="submission" date="2025-09" db="UniProtKB">
        <authorList>
            <consortium name="Ensembl"/>
        </authorList>
    </citation>
    <scope>IDENTIFICATION</scope>
</reference>
<evidence type="ECO:0000256" key="6">
    <source>
        <dbReference type="ARBA" id="ARBA00022825"/>
    </source>
</evidence>
<dbReference type="InterPro" id="IPR023302">
    <property type="entry name" value="Pept_S9A_N"/>
</dbReference>
<dbReference type="GO" id="GO:0005829">
    <property type="term" value="C:cytosol"/>
    <property type="evidence" value="ECO:0007669"/>
    <property type="project" value="TreeGrafter"/>
</dbReference>
<sequence>EYRPQYNAHSFDDKLCLVSSQAFVNAQNQLTLPYLERCEVRDLFKERMTELYDYPKYSCPFKRGSRYFHFYNTGLQNQSVMYVQESLEAEPTVFLDPNTFSEDGTVALRGYAFSEDGEYLAYGTSASGSDWVEMRFLRVEGAVALNDRLERVKFSCMSWTHDGKGLFYNSYPKQEGKSDGTETSTNLHQKLYFHVLGTPQSQDCLCAEFPDHPKWMSGVEVSDDGRYVLLSIREGCDPVNRLWYFDCSLVEDLIDNFDAEYEYVTNEGTVFTFKTNLEAPRYRLINIDFAQPAQANWKELIPQHDKDVIVFATCTYNSLLFVCFLHDVKNVLKMYRLSSGEELRTFSLDVGSVVGFTGRKRDSEIFYYFTSFLSPAIIYHCDLTKEPLQPHVFREVTVKGFDPSDYQTTQVFYPSKDGTEIPMFIVHKKGLKLDGSHPAFLYGYGGFNISITPSYSVSRLIFVRHMGGVLAVANIRGGGEYGETWHKAGMLAKKQNCFTDFQCAAEYLIKEGYSSPSKLTINGGSNGGLLVAACVNQRPELFGCAVAQVGVMDMLKFHKFTIGHAWTTDFGCCEVKEQFDWLIKYSPLHNIRVPEGEGVQYPAVLLLTGDHDDRVVPLHSLKYIATLQHVVGRWSGQSNPLFIHVDTKSGHGAGKPTSKVIQEVADTYAFIARCLSLSWVK</sequence>
<dbReference type="Gene3D" id="3.40.50.1820">
    <property type="entry name" value="alpha/beta hydrolase"/>
    <property type="match status" value="1"/>
</dbReference>